<keyword evidence="2" id="KW-1185">Reference proteome</keyword>
<gene>
    <name evidence="1" type="ORF">BV22DRAFT_1121048</name>
</gene>
<sequence length="362" mass="40719">MDGSVSAHNPLGYPAEGNRLVFHDATRSSVASKECMAKIFMTTQSIQSQPGTVSEMRQTASGRGTMAKETGIHPANHSGQGKPAQNICPEWVGANHIFRLIAYHKLRSITELSGKAFLRAWWHIVSCHYELWKQDIHHRDISESNLMYYCNAEGVAVGVLNDFDLSSTTKGRQSNKRTGTIAFMAIELLTQTVLDGHETHEYHHAAESFIWVLAWVTLHYEHGTRLPRQHRPLERLLSSQGVACGKEKVWLMVSERNELKPPPSQQESWKVAMGCLEVLAMQYAETGAGVEDVLWPIALFSKFPSAYYSDLDFCPAIRPPKGYNIISRAPRPPSMIRLRSMRDPSAQQDMTSHCEGFVRTNR</sequence>
<evidence type="ECO:0000313" key="1">
    <source>
        <dbReference type="EMBL" id="KAH7923107.1"/>
    </source>
</evidence>
<evidence type="ECO:0000313" key="2">
    <source>
        <dbReference type="Proteomes" id="UP000790709"/>
    </source>
</evidence>
<organism evidence="1 2">
    <name type="scientific">Leucogyrophana mollusca</name>
    <dbReference type="NCBI Taxonomy" id="85980"/>
    <lineage>
        <taxon>Eukaryota</taxon>
        <taxon>Fungi</taxon>
        <taxon>Dikarya</taxon>
        <taxon>Basidiomycota</taxon>
        <taxon>Agaricomycotina</taxon>
        <taxon>Agaricomycetes</taxon>
        <taxon>Agaricomycetidae</taxon>
        <taxon>Boletales</taxon>
        <taxon>Boletales incertae sedis</taxon>
        <taxon>Leucogyrophana</taxon>
    </lineage>
</organism>
<name>A0ACB8BBN7_9AGAM</name>
<reference evidence="1" key="1">
    <citation type="journal article" date="2021" name="New Phytol.">
        <title>Evolutionary innovations through gain and loss of genes in the ectomycorrhizal Boletales.</title>
        <authorList>
            <person name="Wu G."/>
            <person name="Miyauchi S."/>
            <person name="Morin E."/>
            <person name="Kuo A."/>
            <person name="Drula E."/>
            <person name="Varga T."/>
            <person name="Kohler A."/>
            <person name="Feng B."/>
            <person name="Cao Y."/>
            <person name="Lipzen A."/>
            <person name="Daum C."/>
            <person name="Hundley H."/>
            <person name="Pangilinan J."/>
            <person name="Johnson J."/>
            <person name="Barry K."/>
            <person name="LaButti K."/>
            <person name="Ng V."/>
            <person name="Ahrendt S."/>
            <person name="Min B."/>
            <person name="Choi I.G."/>
            <person name="Park H."/>
            <person name="Plett J.M."/>
            <person name="Magnuson J."/>
            <person name="Spatafora J.W."/>
            <person name="Nagy L.G."/>
            <person name="Henrissat B."/>
            <person name="Grigoriev I.V."/>
            <person name="Yang Z.L."/>
            <person name="Xu J."/>
            <person name="Martin F.M."/>
        </authorList>
    </citation>
    <scope>NUCLEOTIDE SEQUENCE</scope>
    <source>
        <strain evidence="1">KUC20120723A-06</strain>
    </source>
</reference>
<dbReference type="Proteomes" id="UP000790709">
    <property type="component" value="Unassembled WGS sequence"/>
</dbReference>
<comment type="caution">
    <text evidence="1">The sequence shown here is derived from an EMBL/GenBank/DDBJ whole genome shotgun (WGS) entry which is preliminary data.</text>
</comment>
<protein>
    <submittedName>
        <fullName evidence="1">Uncharacterized protein</fullName>
    </submittedName>
</protein>
<dbReference type="EMBL" id="MU266462">
    <property type="protein sequence ID" value="KAH7923107.1"/>
    <property type="molecule type" value="Genomic_DNA"/>
</dbReference>
<accession>A0ACB8BBN7</accession>
<proteinExistence type="predicted"/>